<dbReference type="Pfam" id="PF00248">
    <property type="entry name" value="Aldo_ket_red"/>
    <property type="match status" value="2"/>
</dbReference>
<keyword evidence="3" id="KW-1185">Reference proteome</keyword>
<proteinExistence type="predicted"/>
<dbReference type="GO" id="GO:0016491">
    <property type="term" value="F:oxidoreductase activity"/>
    <property type="evidence" value="ECO:0007669"/>
    <property type="project" value="InterPro"/>
</dbReference>
<dbReference type="OrthoDB" id="416253at2759"/>
<dbReference type="PANTHER" id="PTHR43827:SF14">
    <property type="entry name" value="NADP-DEPENDENT OXIDOREDUCTASE DOMAIN-CONTAINING PROTEIN"/>
    <property type="match status" value="1"/>
</dbReference>
<dbReference type="InterPro" id="IPR036812">
    <property type="entry name" value="NAD(P)_OxRdtase_dom_sf"/>
</dbReference>
<dbReference type="Gene3D" id="3.20.20.100">
    <property type="entry name" value="NADP-dependent oxidoreductase domain"/>
    <property type="match status" value="2"/>
</dbReference>
<reference evidence="2" key="1">
    <citation type="submission" date="2022-01" db="EMBL/GenBank/DDBJ databases">
        <authorList>
            <person name="King R."/>
        </authorList>
    </citation>
    <scope>NUCLEOTIDE SEQUENCE</scope>
</reference>
<dbReference type="SUPFAM" id="SSF51430">
    <property type="entry name" value="NAD(P)-linked oxidoreductase"/>
    <property type="match status" value="1"/>
</dbReference>
<dbReference type="PANTHER" id="PTHR43827">
    <property type="entry name" value="2,5-DIKETO-D-GLUCONIC ACID REDUCTASE"/>
    <property type="match status" value="1"/>
</dbReference>
<name>A0A9P0G7Y2_9CUCU</name>
<gene>
    <name evidence="2" type="ORF">PSYICH_LOCUS2771</name>
</gene>
<dbReference type="PROSITE" id="PS00798">
    <property type="entry name" value="ALDOKETO_REDUCTASE_1"/>
    <property type="match status" value="1"/>
</dbReference>
<feature type="domain" description="NADP-dependent oxidoreductase" evidence="1">
    <location>
        <begin position="15"/>
        <end position="74"/>
    </location>
</feature>
<evidence type="ECO:0000259" key="1">
    <source>
        <dbReference type="Pfam" id="PF00248"/>
    </source>
</evidence>
<dbReference type="InterPro" id="IPR020471">
    <property type="entry name" value="AKR"/>
</dbReference>
<accession>A0A9P0G7Y2</accession>
<evidence type="ECO:0000313" key="2">
    <source>
        <dbReference type="EMBL" id="CAH1101271.1"/>
    </source>
</evidence>
<evidence type="ECO:0000313" key="3">
    <source>
        <dbReference type="Proteomes" id="UP001153636"/>
    </source>
</evidence>
<feature type="domain" description="NADP-dependent oxidoreductase" evidence="1">
    <location>
        <begin position="119"/>
        <end position="184"/>
    </location>
</feature>
<dbReference type="EMBL" id="OV651823">
    <property type="protein sequence ID" value="CAH1101271.1"/>
    <property type="molecule type" value="Genomic_DNA"/>
</dbReference>
<dbReference type="InterPro" id="IPR023210">
    <property type="entry name" value="NADP_OxRdtase_dom"/>
</dbReference>
<dbReference type="Proteomes" id="UP001153636">
    <property type="component" value="Chromosome 11"/>
</dbReference>
<dbReference type="InterPro" id="IPR018170">
    <property type="entry name" value="Aldo/ket_reductase_CS"/>
</dbReference>
<sequence>MARSQNCGGLAMPSVGLGTWEARDDAEIVTALNAALELGYRHIDTAFAYENERTVGKVLNEWINSGKIEQRRIIRNYQATDQGNSSRQSGKIYKDVFGQPWFGLCRSLSNSLERKDLMNILTNPVISEIAKKHGKSNAQIALRFLVQKNIVVIPKSVSPARLKENFDLFSFSLDDAEIAKMEGLDVGEPARIVDWLIFPKIDEHPDYPFGK</sequence>
<dbReference type="AlphaFoldDB" id="A0A9P0G7Y2"/>
<protein>
    <recommendedName>
        <fullName evidence="1">NADP-dependent oxidoreductase domain-containing protein</fullName>
    </recommendedName>
</protein>
<organism evidence="2 3">
    <name type="scientific">Psylliodes chrysocephalus</name>
    <dbReference type="NCBI Taxonomy" id="3402493"/>
    <lineage>
        <taxon>Eukaryota</taxon>
        <taxon>Metazoa</taxon>
        <taxon>Ecdysozoa</taxon>
        <taxon>Arthropoda</taxon>
        <taxon>Hexapoda</taxon>
        <taxon>Insecta</taxon>
        <taxon>Pterygota</taxon>
        <taxon>Neoptera</taxon>
        <taxon>Endopterygota</taxon>
        <taxon>Coleoptera</taxon>
        <taxon>Polyphaga</taxon>
        <taxon>Cucujiformia</taxon>
        <taxon>Chrysomeloidea</taxon>
        <taxon>Chrysomelidae</taxon>
        <taxon>Galerucinae</taxon>
        <taxon>Alticini</taxon>
        <taxon>Psylliodes</taxon>
    </lineage>
</organism>
<dbReference type="PROSITE" id="PS00063">
    <property type="entry name" value="ALDOKETO_REDUCTASE_3"/>
    <property type="match status" value="1"/>
</dbReference>